<sequence>MKKLLFLIPVVLLLTTSFANAFAWAVKDPVVIEVATKHTSVGDALQAVKTALLKQKFIATDGVQKTGFTATRTTGAKADYYVADVTAKGENGKIKVTISFVKVGTGMLRLQKVAEAVKEDVEK</sequence>
<keyword evidence="1" id="KW-0732">Signal</keyword>
<reference evidence="3" key="1">
    <citation type="submission" date="2018-05" db="EMBL/GenBank/DDBJ databases">
        <title>Pedobacter paludis sp. nov., isolated from wetland soil.</title>
        <authorList>
            <person name="Zhang Y."/>
        </authorList>
    </citation>
    <scope>NUCLEOTIDE SEQUENCE [LARGE SCALE GENOMIC DNA]</scope>
    <source>
        <strain evidence="3">R-8</strain>
    </source>
</reference>
<evidence type="ECO:0000313" key="3">
    <source>
        <dbReference type="Proteomes" id="UP000245391"/>
    </source>
</evidence>
<dbReference type="RefSeq" id="WP_109927793.1">
    <property type="nucleotide sequence ID" value="NZ_QGNY01000001.1"/>
</dbReference>
<name>A0A317F6N0_9SPHI</name>
<proteinExistence type="predicted"/>
<evidence type="ECO:0000256" key="1">
    <source>
        <dbReference type="SAM" id="SignalP"/>
    </source>
</evidence>
<dbReference type="AlphaFoldDB" id="A0A317F6N0"/>
<dbReference type="Proteomes" id="UP000245391">
    <property type="component" value="Unassembled WGS sequence"/>
</dbReference>
<evidence type="ECO:0000313" key="2">
    <source>
        <dbReference type="EMBL" id="PWS33206.1"/>
    </source>
</evidence>
<feature type="chain" id="PRO_5016370501" description="DUF4783 domain-containing protein" evidence="1">
    <location>
        <begin position="22"/>
        <end position="123"/>
    </location>
</feature>
<evidence type="ECO:0008006" key="4">
    <source>
        <dbReference type="Google" id="ProtNLM"/>
    </source>
</evidence>
<comment type="caution">
    <text evidence="2">The sequence shown here is derived from an EMBL/GenBank/DDBJ whole genome shotgun (WGS) entry which is preliminary data.</text>
</comment>
<dbReference type="OrthoDB" id="770659at2"/>
<protein>
    <recommendedName>
        <fullName evidence="4">DUF4783 domain-containing protein</fullName>
    </recommendedName>
</protein>
<keyword evidence="3" id="KW-1185">Reference proteome</keyword>
<organism evidence="2 3">
    <name type="scientific">Pedobacter paludis</name>
    <dbReference type="NCBI Taxonomy" id="2203212"/>
    <lineage>
        <taxon>Bacteria</taxon>
        <taxon>Pseudomonadati</taxon>
        <taxon>Bacteroidota</taxon>
        <taxon>Sphingobacteriia</taxon>
        <taxon>Sphingobacteriales</taxon>
        <taxon>Sphingobacteriaceae</taxon>
        <taxon>Pedobacter</taxon>
    </lineage>
</organism>
<dbReference type="EMBL" id="QGNY01000001">
    <property type="protein sequence ID" value="PWS33206.1"/>
    <property type="molecule type" value="Genomic_DNA"/>
</dbReference>
<gene>
    <name evidence="2" type="ORF">DF947_00790</name>
</gene>
<accession>A0A317F6N0</accession>
<feature type="signal peptide" evidence="1">
    <location>
        <begin position="1"/>
        <end position="21"/>
    </location>
</feature>